<proteinExistence type="predicted"/>
<evidence type="ECO:0000313" key="2">
    <source>
        <dbReference type="Proteomes" id="UP000769157"/>
    </source>
</evidence>
<organism evidence="1 2">
    <name type="scientific">Ogataea philodendri</name>
    <dbReference type="NCBI Taxonomy" id="1378263"/>
    <lineage>
        <taxon>Eukaryota</taxon>
        <taxon>Fungi</taxon>
        <taxon>Dikarya</taxon>
        <taxon>Ascomycota</taxon>
        <taxon>Saccharomycotina</taxon>
        <taxon>Pichiomycetes</taxon>
        <taxon>Pichiales</taxon>
        <taxon>Pichiaceae</taxon>
        <taxon>Ogataea</taxon>
    </lineage>
</organism>
<dbReference type="Proteomes" id="UP000769157">
    <property type="component" value="Unassembled WGS sequence"/>
</dbReference>
<comment type="caution">
    <text evidence="1">The sequence shown here is derived from an EMBL/GenBank/DDBJ whole genome shotgun (WGS) entry which is preliminary data.</text>
</comment>
<reference evidence="1" key="1">
    <citation type="journal article" date="2021" name="Open Biol.">
        <title>Shared evolutionary footprints suggest mitochondrial oxidative damage underlies multiple complex I losses in fungi.</title>
        <authorList>
            <person name="Schikora-Tamarit M.A."/>
            <person name="Marcet-Houben M."/>
            <person name="Nosek J."/>
            <person name="Gabaldon T."/>
        </authorList>
    </citation>
    <scope>NUCLEOTIDE SEQUENCE</scope>
    <source>
        <strain evidence="1">CBS6075</strain>
    </source>
</reference>
<name>A0A9P8T5A5_9ASCO</name>
<accession>A0A9P8T5A5</accession>
<reference evidence="1" key="2">
    <citation type="submission" date="2021-01" db="EMBL/GenBank/DDBJ databases">
        <authorList>
            <person name="Schikora-Tamarit M.A."/>
        </authorList>
    </citation>
    <scope>NUCLEOTIDE SEQUENCE</scope>
    <source>
        <strain evidence="1">CBS6075</strain>
    </source>
</reference>
<sequence>MVNLSALNSLMTESGRSASCVCGSSSPACLNGSDAAAELPNGCPNGLLLVNGLDDVWPNGVGLAGWLATWLKGLTFWEPNAPKPLCPNPDVGCAVWEVAPNGLGAGFVLALPNGLGLAAALPNGDDAWPNPDWPNAEAPAEGAVEEDPNGLAGAVAVCRPNGPVLDAVPKAEDPADWKGLAIELAPNGFGLAVAELWNGFEILAPPKAFDVAGAPNGEF</sequence>
<dbReference type="AlphaFoldDB" id="A0A9P8T5A5"/>
<keyword evidence="2" id="KW-1185">Reference proteome</keyword>
<protein>
    <submittedName>
        <fullName evidence="1">Uncharacterized protein</fullName>
    </submittedName>
</protein>
<evidence type="ECO:0000313" key="1">
    <source>
        <dbReference type="EMBL" id="KAH3665900.1"/>
    </source>
</evidence>
<dbReference type="EMBL" id="JAEUBE010000295">
    <property type="protein sequence ID" value="KAH3665900.1"/>
    <property type="molecule type" value="Genomic_DNA"/>
</dbReference>
<dbReference type="RefSeq" id="XP_046061104.1">
    <property type="nucleotide sequence ID" value="XM_046205129.1"/>
</dbReference>
<gene>
    <name evidence="1" type="ORF">OGAPHI_004089</name>
</gene>
<dbReference type="GeneID" id="70236054"/>